<gene>
    <name evidence="8" type="ORF">ENU66_08190</name>
</gene>
<dbReference type="EMBL" id="DTDJ01000050">
    <property type="protein sequence ID" value="HGL18290.1"/>
    <property type="molecule type" value="Genomic_DNA"/>
</dbReference>
<evidence type="ECO:0000256" key="3">
    <source>
        <dbReference type="ARBA" id="ARBA00022833"/>
    </source>
</evidence>
<dbReference type="GO" id="GO:0008270">
    <property type="term" value="F:zinc ion binding"/>
    <property type="evidence" value="ECO:0007669"/>
    <property type="project" value="TreeGrafter"/>
</dbReference>
<dbReference type="Gene3D" id="3.30.1490.190">
    <property type="match status" value="1"/>
</dbReference>
<dbReference type="GO" id="GO:0003700">
    <property type="term" value="F:DNA-binding transcription factor activity"/>
    <property type="evidence" value="ECO:0007669"/>
    <property type="project" value="InterPro"/>
</dbReference>
<dbReference type="PANTHER" id="PTHR33202">
    <property type="entry name" value="ZINC UPTAKE REGULATION PROTEIN"/>
    <property type="match status" value="1"/>
</dbReference>
<feature type="binding site" evidence="7">
    <location>
        <position position="134"/>
    </location>
    <ligand>
        <name>Zn(2+)</name>
        <dbReference type="ChEBI" id="CHEBI:29105"/>
    </ligand>
</feature>
<feature type="binding site" evidence="7">
    <location>
        <position position="99"/>
    </location>
    <ligand>
        <name>Zn(2+)</name>
        <dbReference type="ChEBI" id="CHEBI:29105"/>
    </ligand>
</feature>
<protein>
    <submittedName>
        <fullName evidence="8">Transcriptional repressor</fullName>
    </submittedName>
</protein>
<dbReference type="SUPFAM" id="SSF46785">
    <property type="entry name" value="Winged helix' DNA-binding domain"/>
    <property type="match status" value="1"/>
</dbReference>
<dbReference type="InterPro" id="IPR002481">
    <property type="entry name" value="FUR"/>
</dbReference>
<dbReference type="PANTHER" id="PTHR33202:SF8">
    <property type="entry name" value="PEROXIDE-RESPONSIVE REPRESSOR PERR"/>
    <property type="match status" value="1"/>
</dbReference>
<evidence type="ECO:0000256" key="7">
    <source>
        <dbReference type="PIRSR" id="PIRSR602481-1"/>
    </source>
</evidence>
<dbReference type="Pfam" id="PF01475">
    <property type="entry name" value="FUR"/>
    <property type="match status" value="1"/>
</dbReference>
<evidence type="ECO:0000313" key="8">
    <source>
        <dbReference type="EMBL" id="HGL18290.1"/>
    </source>
</evidence>
<proteinExistence type="inferred from homology"/>
<keyword evidence="3 7" id="KW-0862">Zinc</keyword>
<evidence type="ECO:0000256" key="5">
    <source>
        <dbReference type="ARBA" id="ARBA00023125"/>
    </source>
</evidence>
<keyword evidence="6" id="KW-0804">Transcription</keyword>
<dbReference type="AlphaFoldDB" id="A0A7V3ZZI7"/>
<dbReference type="InterPro" id="IPR036388">
    <property type="entry name" value="WH-like_DNA-bd_sf"/>
</dbReference>
<keyword evidence="5" id="KW-0238">DNA-binding</keyword>
<feature type="binding site" evidence="7">
    <location>
        <position position="137"/>
    </location>
    <ligand>
        <name>Zn(2+)</name>
        <dbReference type="ChEBI" id="CHEBI:29105"/>
    </ligand>
</feature>
<comment type="caution">
    <text evidence="8">The sequence shown here is derived from an EMBL/GenBank/DDBJ whole genome shotgun (WGS) entry which is preliminary data.</text>
</comment>
<dbReference type="GO" id="GO:0045892">
    <property type="term" value="P:negative regulation of DNA-templated transcription"/>
    <property type="evidence" value="ECO:0007669"/>
    <property type="project" value="TreeGrafter"/>
</dbReference>
<feature type="binding site" evidence="7">
    <location>
        <position position="96"/>
    </location>
    <ligand>
        <name>Zn(2+)</name>
        <dbReference type="ChEBI" id="CHEBI:29105"/>
    </ligand>
</feature>
<dbReference type="InterPro" id="IPR036390">
    <property type="entry name" value="WH_DNA-bd_sf"/>
</dbReference>
<evidence type="ECO:0000256" key="6">
    <source>
        <dbReference type="ARBA" id="ARBA00023163"/>
    </source>
</evidence>
<comment type="similarity">
    <text evidence="1">Belongs to the Fur family.</text>
</comment>
<dbReference type="InterPro" id="IPR043135">
    <property type="entry name" value="Fur_C"/>
</dbReference>
<dbReference type="Gene3D" id="1.10.10.10">
    <property type="entry name" value="Winged helix-like DNA-binding domain superfamily/Winged helix DNA-binding domain"/>
    <property type="match status" value="1"/>
</dbReference>
<dbReference type="GO" id="GO:1900376">
    <property type="term" value="P:regulation of secondary metabolite biosynthetic process"/>
    <property type="evidence" value="ECO:0007669"/>
    <property type="project" value="TreeGrafter"/>
</dbReference>
<sequence>MKNEITEKAKNILKRHNIQPSVQRIKILEFLLKNRTHPSADEIYKHISAELPTLSKTTVYNTIEALVKKGVIKLVMIDSKELRVDAFIEPHAHFHCIECGRIYDIEVEIPDFTSKKVGDGHLVKTQDLYLEGVCRRCLMEKEEKN</sequence>
<name>A0A7V3ZZI7_UNCW3</name>
<dbReference type="CDD" id="cd07153">
    <property type="entry name" value="Fur_like"/>
    <property type="match status" value="1"/>
</dbReference>
<evidence type="ECO:0000256" key="2">
    <source>
        <dbReference type="ARBA" id="ARBA00022491"/>
    </source>
</evidence>
<keyword evidence="2" id="KW-0678">Repressor</keyword>
<comment type="cofactor">
    <cofactor evidence="7">
        <name>Zn(2+)</name>
        <dbReference type="ChEBI" id="CHEBI:29105"/>
    </cofactor>
    <text evidence="7">Binds 1 zinc ion per subunit.</text>
</comment>
<keyword evidence="4" id="KW-0805">Transcription regulation</keyword>
<accession>A0A7V3ZZI7</accession>
<reference evidence="8" key="1">
    <citation type="journal article" date="2020" name="mSystems">
        <title>Genome- and Community-Level Interaction Insights into Carbon Utilization and Element Cycling Functions of Hydrothermarchaeota in Hydrothermal Sediment.</title>
        <authorList>
            <person name="Zhou Z."/>
            <person name="Liu Y."/>
            <person name="Xu W."/>
            <person name="Pan J."/>
            <person name="Luo Z.H."/>
            <person name="Li M."/>
        </authorList>
    </citation>
    <scope>NUCLEOTIDE SEQUENCE [LARGE SCALE GENOMIC DNA]</scope>
    <source>
        <strain evidence="8">SpSt-69</strain>
    </source>
</reference>
<organism evidence="8">
    <name type="scientific">candidate division WOR-3 bacterium</name>
    <dbReference type="NCBI Taxonomy" id="2052148"/>
    <lineage>
        <taxon>Bacteria</taxon>
        <taxon>Bacteria division WOR-3</taxon>
    </lineage>
</organism>
<evidence type="ECO:0000256" key="4">
    <source>
        <dbReference type="ARBA" id="ARBA00023015"/>
    </source>
</evidence>
<dbReference type="GO" id="GO:0000976">
    <property type="term" value="F:transcription cis-regulatory region binding"/>
    <property type="evidence" value="ECO:0007669"/>
    <property type="project" value="TreeGrafter"/>
</dbReference>
<keyword evidence="7" id="KW-0479">Metal-binding</keyword>
<evidence type="ECO:0000256" key="1">
    <source>
        <dbReference type="ARBA" id="ARBA00007957"/>
    </source>
</evidence>